<gene>
    <name evidence="1" type="ORF">WJU22_18705</name>
</gene>
<organism evidence="1 2">
    <name type="scientific">Chitinophaga caseinilytica</name>
    <dbReference type="NCBI Taxonomy" id="2267521"/>
    <lineage>
        <taxon>Bacteria</taxon>
        <taxon>Pseudomonadati</taxon>
        <taxon>Bacteroidota</taxon>
        <taxon>Chitinophagia</taxon>
        <taxon>Chitinophagales</taxon>
        <taxon>Chitinophagaceae</taxon>
        <taxon>Chitinophaga</taxon>
    </lineage>
</organism>
<accession>A0ABZ2Z0G4</accession>
<dbReference type="Proteomes" id="UP001449657">
    <property type="component" value="Chromosome"/>
</dbReference>
<dbReference type="EMBL" id="CP150096">
    <property type="protein sequence ID" value="WZN44930.1"/>
    <property type="molecule type" value="Genomic_DNA"/>
</dbReference>
<sequence length="41" mass="4502">MTTSDPILSFLSAYNGPVRENALRLREIILSMLPGVTEQAP</sequence>
<evidence type="ECO:0000313" key="1">
    <source>
        <dbReference type="EMBL" id="WZN44930.1"/>
    </source>
</evidence>
<proteinExistence type="predicted"/>
<reference evidence="1 2" key="1">
    <citation type="submission" date="2024-03" db="EMBL/GenBank/DDBJ databases">
        <title>Chitinophaga caseinilytica sp. nov., a casein hydrolysing bacterium isolated from forest soil.</title>
        <authorList>
            <person name="Lee D.S."/>
            <person name="Han D.M."/>
            <person name="Baek J.H."/>
            <person name="Choi D.G."/>
            <person name="Jeon J.H."/>
            <person name="Jeon C.O."/>
        </authorList>
    </citation>
    <scope>NUCLEOTIDE SEQUENCE [LARGE SCALE GENOMIC DNA]</scope>
    <source>
        <strain evidence="1 2">KACC 19118</strain>
    </source>
</reference>
<name>A0ABZ2Z0G4_9BACT</name>
<protein>
    <submittedName>
        <fullName evidence="1">Uncharacterized protein</fullName>
    </submittedName>
</protein>
<dbReference type="RefSeq" id="WP_341839689.1">
    <property type="nucleotide sequence ID" value="NZ_CP149792.1"/>
</dbReference>
<evidence type="ECO:0000313" key="2">
    <source>
        <dbReference type="Proteomes" id="UP001449657"/>
    </source>
</evidence>
<keyword evidence="2" id="KW-1185">Reference proteome</keyword>